<evidence type="ECO:0000256" key="4">
    <source>
        <dbReference type="ARBA" id="ARBA00022605"/>
    </source>
</evidence>
<comment type="cofactor">
    <cofactor evidence="8">
        <name>pyridoxal 5'-phosphate</name>
        <dbReference type="ChEBI" id="CHEBI:597326"/>
    </cofactor>
    <text evidence="8">Binds 1 pyridoxal phosphate per subunit.</text>
</comment>
<reference evidence="10 11" key="1">
    <citation type="submission" date="2019-08" db="EMBL/GenBank/DDBJ databases">
        <authorList>
            <person name="Peeters C."/>
        </authorList>
    </citation>
    <scope>NUCLEOTIDE SEQUENCE [LARGE SCALE GENOMIC DNA]</scope>
    <source>
        <strain evidence="10 11">LMG 31121</strain>
    </source>
</reference>
<dbReference type="PANTHER" id="PTHR11986">
    <property type="entry name" value="AMINOTRANSFERASE CLASS III"/>
    <property type="match status" value="1"/>
</dbReference>
<dbReference type="InterPro" id="IPR005814">
    <property type="entry name" value="Aminotrans_3"/>
</dbReference>
<dbReference type="InterPro" id="IPR015421">
    <property type="entry name" value="PyrdxlP-dep_Trfase_major"/>
</dbReference>
<dbReference type="GO" id="GO:0030170">
    <property type="term" value="F:pyridoxal phosphate binding"/>
    <property type="evidence" value="ECO:0007669"/>
    <property type="project" value="InterPro"/>
</dbReference>
<dbReference type="Pfam" id="PF00202">
    <property type="entry name" value="Aminotran_3"/>
    <property type="match status" value="1"/>
</dbReference>
<evidence type="ECO:0000256" key="6">
    <source>
        <dbReference type="ARBA" id="ARBA00022898"/>
    </source>
</evidence>
<dbReference type="GO" id="GO:0042802">
    <property type="term" value="F:identical protein binding"/>
    <property type="evidence" value="ECO:0007669"/>
    <property type="project" value="TreeGrafter"/>
</dbReference>
<dbReference type="EC" id="2.6.1.11" evidence="8"/>
<evidence type="ECO:0000256" key="7">
    <source>
        <dbReference type="ARBA" id="ARBA00049111"/>
    </source>
</evidence>
<comment type="similarity">
    <text evidence="8">Belongs to the class-III pyridoxal-phosphate-dependent aminotransferase family. ArgD subfamily.</text>
</comment>
<dbReference type="GO" id="GO:0045303">
    <property type="term" value="F:diaminobutyrate-2-oxoglutarate transaminase activity"/>
    <property type="evidence" value="ECO:0007669"/>
    <property type="project" value="UniProtKB-EC"/>
</dbReference>
<keyword evidence="8" id="KW-0963">Cytoplasm</keyword>
<dbReference type="InterPro" id="IPR004636">
    <property type="entry name" value="AcOrn/SuccOrn_fam"/>
</dbReference>
<dbReference type="CDD" id="cd00610">
    <property type="entry name" value="OAT_like"/>
    <property type="match status" value="1"/>
</dbReference>
<keyword evidence="5 8" id="KW-0808">Transferase</keyword>
<dbReference type="GO" id="GO:0003992">
    <property type="term" value="F:N2-acetyl-L-ornithine:2-oxoglutarate 5-aminotransferase activity"/>
    <property type="evidence" value="ECO:0007669"/>
    <property type="project" value="UniProtKB-UniRule"/>
</dbReference>
<dbReference type="HAMAP" id="MF_01107">
    <property type="entry name" value="ArgD_aminotrans_3"/>
    <property type="match status" value="1"/>
</dbReference>
<evidence type="ECO:0000313" key="11">
    <source>
        <dbReference type="Proteomes" id="UP000335538"/>
    </source>
</evidence>
<dbReference type="InterPro" id="IPR050103">
    <property type="entry name" value="Class-III_PLP-dep_AT"/>
</dbReference>
<evidence type="ECO:0000313" key="10">
    <source>
        <dbReference type="EMBL" id="VVE78447.1"/>
    </source>
</evidence>
<dbReference type="EMBL" id="CABPSR010000003">
    <property type="protein sequence ID" value="VVE78447.1"/>
    <property type="molecule type" value="Genomic_DNA"/>
</dbReference>
<dbReference type="UniPathway" id="UPA00068">
    <property type="reaction ID" value="UER00109"/>
</dbReference>
<dbReference type="FunFam" id="3.40.640.10:FF:000004">
    <property type="entry name" value="Acetylornithine aminotransferase"/>
    <property type="match status" value="1"/>
</dbReference>
<protein>
    <recommendedName>
        <fullName evidence="8">Acetylornithine aminotransferase</fullName>
        <shortName evidence="8">ACOAT</shortName>
        <ecNumber evidence="8">2.6.1.11</ecNumber>
    </recommendedName>
</protein>
<dbReference type="Gene3D" id="3.90.1150.10">
    <property type="entry name" value="Aspartate Aminotransferase, domain 1"/>
    <property type="match status" value="1"/>
</dbReference>
<comment type="pathway">
    <text evidence="8">Amino-acid biosynthesis; L-arginine biosynthesis; N(2)-acetyl-L-ornithine from L-glutamate: step 4/4.</text>
</comment>
<dbReference type="InterPro" id="IPR049704">
    <property type="entry name" value="Aminotrans_3_PPA_site"/>
</dbReference>
<dbReference type="InterPro" id="IPR015422">
    <property type="entry name" value="PyrdxlP-dep_Trfase_small"/>
</dbReference>
<dbReference type="AlphaFoldDB" id="A0A5E5AZH6"/>
<evidence type="ECO:0000256" key="8">
    <source>
        <dbReference type="HAMAP-Rule" id="MF_01107"/>
    </source>
</evidence>
<dbReference type="NCBIfam" id="NF002325">
    <property type="entry name" value="PRK01278.1"/>
    <property type="match status" value="1"/>
</dbReference>
<proteinExistence type="inferred from homology"/>
<feature type="binding site" evidence="8">
    <location>
        <position position="164"/>
    </location>
    <ligand>
        <name>pyridoxal 5'-phosphate</name>
        <dbReference type="ChEBI" id="CHEBI:597326"/>
    </ligand>
</feature>
<feature type="binding site" evidence="8">
    <location>
        <begin position="128"/>
        <end position="129"/>
    </location>
    <ligand>
        <name>pyridoxal 5'-phosphate</name>
        <dbReference type="ChEBI" id="CHEBI:597326"/>
    </ligand>
</feature>
<dbReference type="PANTHER" id="PTHR11986:SF79">
    <property type="entry name" value="ACETYLORNITHINE AMINOTRANSFERASE, MITOCHONDRIAL"/>
    <property type="match status" value="1"/>
</dbReference>
<organism evidence="10 11">
    <name type="scientific">Pandoraea sputorum</name>
    <dbReference type="NCBI Taxonomy" id="93222"/>
    <lineage>
        <taxon>Bacteria</taxon>
        <taxon>Pseudomonadati</taxon>
        <taxon>Pseudomonadota</taxon>
        <taxon>Betaproteobacteria</taxon>
        <taxon>Burkholderiales</taxon>
        <taxon>Burkholderiaceae</taxon>
        <taxon>Pandoraea</taxon>
    </lineage>
</organism>
<keyword evidence="4 8" id="KW-0028">Amino-acid biosynthesis</keyword>
<comment type="miscellaneous">
    <text evidence="8">May also have succinyldiaminopimelate aminotransferase activity, thus carrying out the corresponding step in lysine biosynthesis.</text>
</comment>
<comment type="catalytic activity">
    <reaction evidence="8">
        <text>N(2)-acetyl-L-ornithine + 2-oxoglutarate = N-acetyl-L-glutamate 5-semialdehyde + L-glutamate</text>
        <dbReference type="Rhea" id="RHEA:18049"/>
        <dbReference type="ChEBI" id="CHEBI:16810"/>
        <dbReference type="ChEBI" id="CHEBI:29123"/>
        <dbReference type="ChEBI" id="CHEBI:29985"/>
        <dbReference type="ChEBI" id="CHEBI:57805"/>
        <dbReference type="EC" id="2.6.1.11"/>
    </reaction>
</comment>
<dbReference type="PROSITE" id="PS00600">
    <property type="entry name" value="AA_TRANSFER_CLASS_3"/>
    <property type="match status" value="1"/>
</dbReference>
<dbReference type="RefSeq" id="WP_224796558.1">
    <property type="nucleotide sequence ID" value="NZ_CABPSR010000003.1"/>
</dbReference>
<dbReference type="PIRSF" id="PIRSF000521">
    <property type="entry name" value="Transaminase_4ab_Lys_Orn"/>
    <property type="match status" value="1"/>
</dbReference>
<accession>A0A5E5AZH6</accession>
<evidence type="ECO:0000256" key="5">
    <source>
        <dbReference type="ARBA" id="ARBA00022679"/>
    </source>
</evidence>
<dbReference type="NCBIfam" id="NF002985">
    <property type="entry name" value="PRK03715.1"/>
    <property type="match status" value="1"/>
</dbReference>
<dbReference type="GO" id="GO:0006526">
    <property type="term" value="P:L-arginine biosynthetic process"/>
    <property type="evidence" value="ECO:0007669"/>
    <property type="project" value="UniProtKB-UniRule"/>
</dbReference>
<comment type="caution">
    <text evidence="8">Lacks conserved residue(s) required for the propagation of feature annotation.</text>
</comment>
<evidence type="ECO:0000256" key="9">
    <source>
        <dbReference type="SAM" id="MobiDB-lite"/>
    </source>
</evidence>
<dbReference type="InterPro" id="IPR015424">
    <property type="entry name" value="PyrdxlP-dep_Trfase"/>
</dbReference>
<comment type="subunit">
    <text evidence="8">Homodimer.</text>
</comment>
<comment type="catalytic activity">
    <reaction evidence="7">
        <text>L-2,4-diaminobutanoate + 2-oxoglutarate = L-aspartate 4-semialdehyde + L-glutamate</text>
        <dbReference type="Rhea" id="RHEA:11160"/>
        <dbReference type="ChEBI" id="CHEBI:16810"/>
        <dbReference type="ChEBI" id="CHEBI:29985"/>
        <dbReference type="ChEBI" id="CHEBI:58761"/>
        <dbReference type="ChEBI" id="CHEBI:537519"/>
        <dbReference type="EC" id="2.6.1.76"/>
    </reaction>
</comment>
<dbReference type="Gene3D" id="3.40.640.10">
    <property type="entry name" value="Type I PLP-dependent aspartate aminotransferase-like (Major domain)"/>
    <property type="match status" value="1"/>
</dbReference>
<keyword evidence="6 8" id="KW-0663">Pyridoxal phosphate</keyword>
<dbReference type="SUPFAM" id="SSF53383">
    <property type="entry name" value="PLP-dependent transferases"/>
    <property type="match status" value="1"/>
</dbReference>
<comment type="subcellular location">
    <subcellularLocation>
        <location evidence="8">Cytoplasm</location>
    </subcellularLocation>
</comment>
<keyword evidence="3 8" id="KW-0032">Aminotransferase</keyword>
<keyword evidence="2 8" id="KW-0055">Arginine biosynthesis</keyword>
<name>A0A5E5AZH6_9BURK</name>
<feature type="region of interest" description="Disordered" evidence="9">
    <location>
        <begin position="1"/>
        <end position="21"/>
    </location>
</feature>
<feature type="modified residue" description="N6-(pyridoxal phosphate)lysine" evidence="8">
    <location>
        <position position="278"/>
    </location>
</feature>
<comment type="pathway">
    <text evidence="1">Amine and polyamine biosynthesis; ectoine biosynthesis; L-ectoine from L-aspartate 4-semialdehyde: step 1/3.</text>
</comment>
<feature type="binding site" evidence="8">
    <location>
        <position position="167"/>
    </location>
    <ligand>
        <name>N(2)-acetyl-L-ornithine</name>
        <dbReference type="ChEBI" id="CHEBI:57805"/>
    </ligand>
</feature>
<sequence>MSLAQPSAAASSSSPASPISPKAARHAKFADLPTQALLPITTRPELVFTHGKGGWLYDHEGKRYLDFIQGWAVNSLGHCHPVMRDALATQGSLLLNPSPAYYNLPMIELADLLANLSGLGKVFFANSGAEANESAIKLARKWGQLHPNSAGKARFEIITFKNAFHGRTLATMSASGKPGWDTIFAPQVPGFPKAELNDIASVEALIGPETVAVMLEPIQGEAGVVPATPEFMKALRELTTARGLLLIVDEVQTGCGRTGTLFQYQQSGIVPDIMTLGKGIGGGVPLAAMLCGDEFAVFQPGDQGGTYNGNPLMCAVGLAVMRTVSSPGFLEFVRAQADYLSAGLQHLSSRYGGQGERGAGLLRALLLGRDIGPQLVEAARDMTPDGLLLNSARPNLLRFMPALNVSREEIDQMLSMLDTLLSKHS</sequence>
<dbReference type="Proteomes" id="UP000335538">
    <property type="component" value="Unassembled WGS sequence"/>
</dbReference>
<feature type="binding site" evidence="8">
    <location>
        <position position="306"/>
    </location>
    <ligand>
        <name>pyridoxal 5'-phosphate</name>
        <dbReference type="ChEBI" id="CHEBI:597326"/>
    </ligand>
</feature>
<evidence type="ECO:0000256" key="3">
    <source>
        <dbReference type="ARBA" id="ARBA00022576"/>
    </source>
</evidence>
<evidence type="ECO:0000256" key="1">
    <source>
        <dbReference type="ARBA" id="ARBA00004946"/>
    </source>
</evidence>
<gene>
    <name evidence="8 10" type="primary">argD</name>
    <name evidence="10" type="ORF">PSP31121_01667</name>
</gene>
<feature type="binding site" evidence="8">
    <location>
        <begin position="249"/>
        <end position="252"/>
    </location>
    <ligand>
        <name>pyridoxal 5'-phosphate</name>
        <dbReference type="ChEBI" id="CHEBI:597326"/>
    </ligand>
</feature>
<dbReference type="GO" id="GO:0005737">
    <property type="term" value="C:cytoplasm"/>
    <property type="evidence" value="ECO:0007669"/>
    <property type="project" value="UniProtKB-SubCell"/>
</dbReference>
<evidence type="ECO:0000256" key="2">
    <source>
        <dbReference type="ARBA" id="ARBA00022571"/>
    </source>
</evidence>